<keyword evidence="2" id="KW-1185">Reference proteome</keyword>
<evidence type="ECO:0000313" key="2">
    <source>
        <dbReference type="Proteomes" id="UP000759537"/>
    </source>
</evidence>
<proteinExistence type="predicted"/>
<protein>
    <submittedName>
        <fullName evidence="1">Uncharacterized protein</fullName>
    </submittedName>
</protein>
<dbReference type="EMBL" id="WHVB01000013">
    <property type="protein sequence ID" value="KAF8477793.1"/>
    <property type="molecule type" value="Genomic_DNA"/>
</dbReference>
<sequence length="84" mass="9718">MTDWFLHRFFHCSHLDPVFAYRLQCVLCHPRAGTPPLGRDWSRDTTGGIRTHGRHLVDLYGGCDRVYNFRGVNLSGNCKRFVPL</sequence>
<organism evidence="1 2">
    <name type="scientific">Russula ochroleuca</name>
    <dbReference type="NCBI Taxonomy" id="152965"/>
    <lineage>
        <taxon>Eukaryota</taxon>
        <taxon>Fungi</taxon>
        <taxon>Dikarya</taxon>
        <taxon>Basidiomycota</taxon>
        <taxon>Agaricomycotina</taxon>
        <taxon>Agaricomycetes</taxon>
        <taxon>Russulales</taxon>
        <taxon>Russulaceae</taxon>
        <taxon>Russula</taxon>
    </lineage>
</organism>
<comment type="caution">
    <text evidence="1">The sequence shown here is derived from an EMBL/GenBank/DDBJ whole genome shotgun (WGS) entry which is preliminary data.</text>
</comment>
<dbReference type="Proteomes" id="UP000759537">
    <property type="component" value="Unassembled WGS sequence"/>
</dbReference>
<evidence type="ECO:0000313" key="1">
    <source>
        <dbReference type="EMBL" id="KAF8477793.1"/>
    </source>
</evidence>
<dbReference type="AlphaFoldDB" id="A0A9P5MSU3"/>
<name>A0A9P5MSU3_9AGAM</name>
<gene>
    <name evidence="1" type="ORF">DFH94DRAFT_755861</name>
</gene>
<reference evidence="1" key="2">
    <citation type="journal article" date="2020" name="Nat. Commun.">
        <title>Large-scale genome sequencing of mycorrhizal fungi provides insights into the early evolution of symbiotic traits.</title>
        <authorList>
            <person name="Miyauchi S."/>
            <person name="Kiss E."/>
            <person name="Kuo A."/>
            <person name="Drula E."/>
            <person name="Kohler A."/>
            <person name="Sanchez-Garcia M."/>
            <person name="Morin E."/>
            <person name="Andreopoulos B."/>
            <person name="Barry K.W."/>
            <person name="Bonito G."/>
            <person name="Buee M."/>
            <person name="Carver A."/>
            <person name="Chen C."/>
            <person name="Cichocki N."/>
            <person name="Clum A."/>
            <person name="Culley D."/>
            <person name="Crous P.W."/>
            <person name="Fauchery L."/>
            <person name="Girlanda M."/>
            <person name="Hayes R.D."/>
            <person name="Keri Z."/>
            <person name="LaButti K."/>
            <person name="Lipzen A."/>
            <person name="Lombard V."/>
            <person name="Magnuson J."/>
            <person name="Maillard F."/>
            <person name="Murat C."/>
            <person name="Nolan M."/>
            <person name="Ohm R.A."/>
            <person name="Pangilinan J."/>
            <person name="Pereira M.F."/>
            <person name="Perotto S."/>
            <person name="Peter M."/>
            <person name="Pfister S."/>
            <person name="Riley R."/>
            <person name="Sitrit Y."/>
            <person name="Stielow J.B."/>
            <person name="Szollosi G."/>
            <person name="Zifcakova L."/>
            <person name="Stursova M."/>
            <person name="Spatafora J.W."/>
            <person name="Tedersoo L."/>
            <person name="Vaario L.M."/>
            <person name="Yamada A."/>
            <person name="Yan M."/>
            <person name="Wang P."/>
            <person name="Xu J."/>
            <person name="Bruns T."/>
            <person name="Baldrian P."/>
            <person name="Vilgalys R."/>
            <person name="Dunand C."/>
            <person name="Henrissat B."/>
            <person name="Grigoriev I.V."/>
            <person name="Hibbett D."/>
            <person name="Nagy L.G."/>
            <person name="Martin F.M."/>
        </authorList>
    </citation>
    <scope>NUCLEOTIDE SEQUENCE</scope>
    <source>
        <strain evidence="1">Prilba</strain>
    </source>
</reference>
<reference evidence="1" key="1">
    <citation type="submission" date="2019-10" db="EMBL/GenBank/DDBJ databases">
        <authorList>
            <consortium name="DOE Joint Genome Institute"/>
            <person name="Kuo A."/>
            <person name="Miyauchi S."/>
            <person name="Kiss E."/>
            <person name="Drula E."/>
            <person name="Kohler A."/>
            <person name="Sanchez-Garcia M."/>
            <person name="Andreopoulos B."/>
            <person name="Barry K.W."/>
            <person name="Bonito G."/>
            <person name="Buee M."/>
            <person name="Carver A."/>
            <person name="Chen C."/>
            <person name="Cichocki N."/>
            <person name="Clum A."/>
            <person name="Culley D."/>
            <person name="Crous P.W."/>
            <person name="Fauchery L."/>
            <person name="Girlanda M."/>
            <person name="Hayes R."/>
            <person name="Keri Z."/>
            <person name="LaButti K."/>
            <person name="Lipzen A."/>
            <person name="Lombard V."/>
            <person name="Magnuson J."/>
            <person name="Maillard F."/>
            <person name="Morin E."/>
            <person name="Murat C."/>
            <person name="Nolan M."/>
            <person name="Ohm R."/>
            <person name="Pangilinan J."/>
            <person name="Pereira M."/>
            <person name="Perotto S."/>
            <person name="Peter M."/>
            <person name="Riley R."/>
            <person name="Sitrit Y."/>
            <person name="Stielow B."/>
            <person name="Szollosi G."/>
            <person name="Zifcakova L."/>
            <person name="Stursova M."/>
            <person name="Spatafora J.W."/>
            <person name="Tedersoo L."/>
            <person name="Vaario L.-M."/>
            <person name="Yamada A."/>
            <person name="Yan M."/>
            <person name="Wang P."/>
            <person name="Xu J."/>
            <person name="Bruns T."/>
            <person name="Baldrian P."/>
            <person name="Vilgalys R."/>
            <person name="Henrissat B."/>
            <person name="Grigoriev I.V."/>
            <person name="Hibbett D."/>
            <person name="Nagy L.G."/>
            <person name="Martin F.M."/>
        </authorList>
    </citation>
    <scope>NUCLEOTIDE SEQUENCE</scope>
    <source>
        <strain evidence="1">Prilba</strain>
    </source>
</reference>
<accession>A0A9P5MSU3</accession>